<evidence type="ECO:0000256" key="2">
    <source>
        <dbReference type="PROSITE-ProRule" id="PRU00703"/>
    </source>
</evidence>
<dbReference type="Proteomes" id="UP000623608">
    <property type="component" value="Unassembled WGS sequence"/>
</dbReference>
<dbReference type="InterPro" id="IPR046342">
    <property type="entry name" value="CBS_dom_sf"/>
</dbReference>
<dbReference type="EMBL" id="BOMY01000034">
    <property type="protein sequence ID" value="GIF22560.1"/>
    <property type="molecule type" value="Genomic_DNA"/>
</dbReference>
<feature type="domain" description="CBS" evidence="3">
    <location>
        <begin position="7"/>
        <end position="63"/>
    </location>
</feature>
<dbReference type="PANTHER" id="PTHR43080">
    <property type="entry name" value="CBS DOMAIN-CONTAINING PROTEIN CBSX3, MITOCHONDRIAL"/>
    <property type="match status" value="1"/>
</dbReference>
<comment type="caution">
    <text evidence="4">The sequence shown here is derived from an EMBL/GenBank/DDBJ whole genome shotgun (WGS) entry which is preliminary data.</text>
</comment>
<dbReference type="PROSITE" id="PS51371">
    <property type="entry name" value="CBS"/>
    <property type="match status" value="2"/>
</dbReference>
<proteinExistence type="predicted"/>
<dbReference type="Gene3D" id="3.10.580.10">
    <property type="entry name" value="CBS-domain"/>
    <property type="match status" value="1"/>
</dbReference>
<organism evidence="4 5">
    <name type="scientific">Paractinoplanes tereljensis</name>
    <dbReference type="NCBI Taxonomy" id="571912"/>
    <lineage>
        <taxon>Bacteria</taxon>
        <taxon>Bacillati</taxon>
        <taxon>Actinomycetota</taxon>
        <taxon>Actinomycetes</taxon>
        <taxon>Micromonosporales</taxon>
        <taxon>Micromonosporaceae</taxon>
        <taxon>Paractinoplanes</taxon>
    </lineage>
</organism>
<evidence type="ECO:0000259" key="3">
    <source>
        <dbReference type="PROSITE" id="PS51371"/>
    </source>
</evidence>
<dbReference type="SUPFAM" id="SSF54631">
    <property type="entry name" value="CBS-domain pair"/>
    <property type="match status" value="1"/>
</dbReference>
<dbReference type="Pfam" id="PF00571">
    <property type="entry name" value="CBS"/>
    <property type="match status" value="2"/>
</dbReference>
<dbReference type="SMART" id="SM00116">
    <property type="entry name" value="CBS"/>
    <property type="match status" value="2"/>
</dbReference>
<feature type="domain" description="CBS" evidence="3">
    <location>
        <begin position="85"/>
        <end position="140"/>
    </location>
</feature>
<dbReference type="InterPro" id="IPR051257">
    <property type="entry name" value="Diverse_CBS-Domain"/>
</dbReference>
<dbReference type="PANTHER" id="PTHR43080:SF26">
    <property type="entry name" value="REGULATORY PROTEIN"/>
    <property type="match status" value="1"/>
</dbReference>
<accession>A0A919NQT8</accession>
<keyword evidence="1 2" id="KW-0129">CBS domain</keyword>
<reference evidence="4" key="1">
    <citation type="submission" date="2021-01" db="EMBL/GenBank/DDBJ databases">
        <title>Whole genome shotgun sequence of Actinoplanes tereljensis NBRC 105297.</title>
        <authorList>
            <person name="Komaki H."/>
            <person name="Tamura T."/>
        </authorList>
    </citation>
    <scope>NUCLEOTIDE SEQUENCE</scope>
    <source>
        <strain evidence="4">NBRC 105297</strain>
    </source>
</reference>
<protein>
    <submittedName>
        <fullName evidence="4">CBS domain-containing protein</fullName>
    </submittedName>
</protein>
<evidence type="ECO:0000256" key="1">
    <source>
        <dbReference type="ARBA" id="ARBA00023122"/>
    </source>
</evidence>
<keyword evidence="5" id="KW-1185">Reference proteome</keyword>
<dbReference type="InterPro" id="IPR000644">
    <property type="entry name" value="CBS_dom"/>
</dbReference>
<dbReference type="RefSeq" id="WP_203810122.1">
    <property type="nucleotide sequence ID" value="NZ_BOMY01000034.1"/>
</dbReference>
<gene>
    <name evidence="4" type="ORF">Ate02nite_52900</name>
</gene>
<evidence type="ECO:0000313" key="4">
    <source>
        <dbReference type="EMBL" id="GIF22560.1"/>
    </source>
</evidence>
<sequence length="198" mass="20820">MRAKDIMSSPVHTVTQTDSVEAAVQLITARSVTALPVLDAAGRLVGMVSEGDLLRHRVPADPTAHIRRLPDTDPADRPAMVVEVMSPSPVTTRPDADVADVAETMLACDVRSMPVVAGGAVVGIVSRRDILRAMVRGDDVLTAEIQQRLDAYGGGKRWTATVENGVAHVGGTFQDDTEQGIVLVLARTVPGVAAVKIG</sequence>
<dbReference type="AlphaFoldDB" id="A0A919NQT8"/>
<name>A0A919NQT8_9ACTN</name>
<evidence type="ECO:0000313" key="5">
    <source>
        <dbReference type="Proteomes" id="UP000623608"/>
    </source>
</evidence>